<keyword evidence="3 5" id="KW-0645">Protease</keyword>
<keyword evidence="5" id="KW-0812">Transmembrane</keyword>
<name>A0ABS4CNF3_9ENTE</name>
<dbReference type="EMBL" id="JAEDXU010000011">
    <property type="protein sequence ID" value="MBP1047990.1"/>
    <property type="molecule type" value="Genomic_DNA"/>
</dbReference>
<dbReference type="InterPro" id="IPR000223">
    <property type="entry name" value="Pept_S26A_signal_pept_1"/>
</dbReference>
<evidence type="ECO:0000313" key="9">
    <source>
        <dbReference type="Proteomes" id="UP000673375"/>
    </source>
</evidence>
<evidence type="ECO:0000259" key="7">
    <source>
        <dbReference type="Pfam" id="PF10502"/>
    </source>
</evidence>
<feature type="compositionally biased region" description="Basic residues" evidence="6">
    <location>
        <begin position="1"/>
        <end position="14"/>
    </location>
</feature>
<dbReference type="PROSITE" id="PS00501">
    <property type="entry name" value="SPASE_I_1"/>
    <property type="match status" value="1"/>
</dbReference>
<feature type="region of interest" description="Disordered" evidence="6">
    <location>
        <begin position="1"/>
        <end position="110"/>
    </location>
</feature>
<dbReference type="RefSeq" id="WP_209558767.1">
    <property type="nucleotide sequence ID" value="NZ_JAEDXU010000011.1"/>
</dbReference>
<proteinExistence type="inferred from homology"/>
<evidence type="ECO:0000256" key="5">
    <source>
        <dbReference type="RuleBase" id="RU362042"/>
    </source>
</evidence>
<evidence type="ECO:0000256" key="4">
    <source>
        <dbReference type="ARBA" id="ARBA00022801"/>
    </source>
</evidence>
<evidence type="ECO:0000256" key="6">
    <source>
        <dbReference type="SAM" id="MobiDB-lite"/>
    </source>
</evidence>
<feature type="domain" description="Peptidase S26" evidence="7">
    <location>
        <begin position="130"/>
        <end position="288"/>
    </location>
</feature>
<dbReference type="CDD" id="cd06462">
    <property type="entry name" value="Peptidase_S24_S26"/>
    <property type="match status" value="1"/>
</dbReference>
<gene>
    <name evidence="8" type="primary">lepB</name>
    <name evidence="8" type="ORF">I6N96_16995</name>
</gene>
<organism evidence="8 9">
    <name type="scientific">Enterococcus larvae</name>
    <dbReference type="NCBI Taxonomy" id="2794352"/>
    <lineage>
        <taxon>Bacteria</taxon>
        <taxon>Bacillati</taxon>
        <taxon>Bacillota</taxon>
        <taxon>Bacilli</taxon>
        <taxon>Lactobacillales</taxon>
        <taxon>Enterococcaceae</taxon>
        <taxon>Enterococcus</taxon>
    </lineage>
</organism>
<feature type="compositionally biased region" description="Basic residues" evidence="6">
    <location>
        <begin position="72"/>
        <end position="88"/>
    </location>
</feature>
<dbReference type="PANTHER" id="PTHR43390:SF1">
    <property type="entry name" value="CHLOROPLAST PROCESSING PEPTIDASE"/>
    <property type="match status" value="1"/>
</dbReference>
<dbReference type="EC" id="3.4.21.89" evidence="5"/>
<keyword evidence="5" id="KW-0472">Membrane</keyword>
<accession>A0ABS4CNF3</accession>
<keyword evidence="4 5" id="KW-0378">Hydrolase</keyword>
<dbReference type="NCBIfam" id="TIGR02227">
    <property type="entry name" value="sigpep_I_bact"/>
    <property type="match status" value="1"/>
</dbReference>
<dbReference type="PANTHER" id="PTHR43390">
    <property type="entry name" value="SIGNAL PEPTIDASE I"/>
    <property type="match status" value="1"/>
</dbReference>
<evidence type="ECO:0000313" key="8">
    <source>
        <dbReference type="EMBL" id="MBP1047990.1"/>
    </source>
</evidence>
<reference evidence="8 9" key="1">
    <citation type="submission" date="2020-12" db="EMBL/GenBank/DDBJ databases">
        <title>Vagococcus allomyrinae sp. nov. and Enterococcus lavae sp. nov., isolated from the larvae of Allomyrina dichotoma.</title>
        <authorList>
            <person name="Lee S.D."/>
        </authorList>
    </citation>
    <scope>NUCLEOTIDE SEQUENCE [LARGE SCALE GENOMIC DNA]</scope>
    <source>
        <strain evidence="8 9">BWM-S5</strain>
    </source>
</reference>
<comment type="caution">
    <text evidence="8">The sequence shown here is derived from an EMBL/GenBank/DDBJ whole genome shotgun (WGS) entry which is preliminary data.</text>
</comment>
<feature type="compositionally biased region" description="Basic and acidic residues" evidence="6">
    <location>
        <begin position="34"/>
        <end position="44"/>
    </location>
</feature>
<dbReference type="Gene3D" id="2.10.109.10">
    <property type="entry name" value="Umud Fragment, subunit A"/>
    <property type="match status" value="1"/>
</dbReference>
<dbReference type="Pfam" id="PF10502">
    <property type="entry name" value="Peptidase_S26"/>
    <property type="match status" value="1"/>
</dbReference>
<evidence type="ECO:0000256" key="1">
    <source>
        <dbReference type="ARBA" id="ARBA00004401"/>
    </source>
</evidence>
<dbReference type="InterPro" id="IPR036286">
    <property type="entry name" value="LexA/Signal_pep-like_sf"/>
</dbReference>
<feature type="transmembrane region" description="Helical" evidence="5">
    <location>
        <begin position="130"/>
        <end position="151"/>
    </location>
</feature>
<feature type="compositionally biased region" description="Basic residues" evidence="6">
    <location>
        <begin position="100"/>
        <end position="110"/>
    </location>
</feature>
<comment type="subcellular location">
    <subcellularLocation>
        <location evidence="1">Cell membrane</location>
        <topology evidence="1">Single-pass type II membrane protein</topology>
    </subcellularLocation>
    <subcellularLocation>
        <location evidence="5">Membrane</location>
        <topology evidence="5">Single-pass type II membrane protein</topology>
    </subcellularLocation>
</comment>
<dbReference type="SUPFAM" id="SSF51306">
    <property type="entry name" value="LexA/Signal peptidase"/>
    <property type="match status" value="1"/>
</dbReference>
<keyword evidence="9" id="KW-1185">Reference proteome</keyword>
<evidence type="ECO:0000256" key="2">
    <source>
        <dbReference type="ARBA" id="ARBA00009370"/>
    </source>
</evidence>
<sequence length="298" mass="34032">MTKGQKRKNPRQRQQKQSEKLSAVQKRSVGNVEKNAKKNTEQPSKRKSAANLQSKKKKQCSENKRSQSLQRQPKRKKPRQRLSSKKSQPRINKLASSFKKQSKTRLFGKRKSKRRKRIFFTGVRRGVHDFLAVLLVTALASLAISTLFFGVEKVNGYSMMPTLTDGDTVFIRKSKDVERMDMVLFQRGQVQQIRRVIGLPGERIYYSDDVLYVNGEAVDEKFIINEINEAQKNGGQYTEDFQLLAISGAQVVPDKCYLVLADNREYGSDSREYGLITSEQIIGIVKARLLPLNVLTGF</sequence>
<comment type="similarity">
    <text evidence="2 5">Belongs to the peptidase S26 family.</text>
</comment>
<protein>
    <recommendedName>
        <fullName evidence="5">Signal peptidase I</fullName>
        <ecNumber evidence="5">3.4.21.89</ecNumber>
    </recommendedName>
</protein>
<dbReference type="InterPro" id="IPR019756">
    <property type="entry name" value="Pept_S26A_signal_pept_1_Ser-AS"/>
</dbReference>
<dbReference type="Proteomes" id="UP000673375">
    <property type="component" value="Unassembled WGS sequence"/>
</dbReference>
<comment type="catalytic activity">
    <reaction evidence="5">
        <text>Cleavage of hydrophobic, N-terminal signal or leader sequences from secreted and periplasmic proteins.</text>
        <dbReference type="EC" id="3.4.21.89"/>
    </reaction>
</comment>
<dbReference type="GO" id="GO:0009003">
    <property type="term" value="F:signal peptidase activity"/>
    <property type="evidence" value="ECO:0007669"/>
    <property type="project" value="UniProtKB-EC"/>
</dbReference>
<keyword evidence="5" id="KW-1133">Transmembrane helix</keyword>
<evidence type="ECO:0000256" key="3">
    <source>
        <dbReference type="ARBA" id="ARBA00022670"/>
    </source>
</evidence>
<dbReference type="PRINTS" id="PR00727">
    <property type="entry name" value="LEADERPTASE"/>
</dbReference>
<dbReference type="InterPro" id="IPR019533">
    <property type="entry name" value="Peptidase_S26"/>
</dbReference>